<dbReference type="PROSITE" id="PS50237">
    <property type="entry name" value="HECT"/>
    <property type="match status" value="1"/>
</dbReference>
<dbReference type="EMBL" id="KI287864">
    <property type="protein sequence ID" value="ESA09645.1"/>
    <property type="molecule type" value="Genomic_DNA"/>
</dbReference>
<gene>
    <name evidence="1" type="ORF">GLOINDRAFT_30296</name>
</gene>
<dbReference type="InterPro" id="IPR035983">
    <property type="entry name" value="Hect_E3_ubiquitin_ligase"/>
</dbReference>
<dbReference type="HOGENOM" id="CLU_541986_0_0_1"/>
<organism evidence="1">
    <name type="scientific">Rhizophagus irregularis (strain DAOM 181602 / DAOM 197198 / MUCL 43194)</name>
    <name type="common">Arbuscular mycorrhizal fungus</name>
    <name type="synonym">Glomus intraradices</name>
    <dbReference type="NCBI Taxonomy" id="747089"/>
    <lineage>
        <taxon>Eukaryota</taxon>
        <taxon>Fungi</taxon>
        <taxon>Fungi incertae sedis</taxon>
        <taxon>Mucoromycota</taxon>
        <taxon>Glomeromycotina</taxon>
        <taxon>Glomeromycetes</taxon>
        <taxon>Glomerales</taxon>
        <taxon>Glomeraceae</taxon>
        <taxon>Rhizophagus</taxon>
    </lineage>
</organism>
<proteinExistence type="predicted"/>
<reference evidence="1" key="1">
    <citation type="submission" date="2013-07" db="EMBL/GenBank/DDBJ databases">
        <title>The genome of an arbuscular mycorrhizal fungus provides insights into the evolution of the oldest plant symbiosis.</title>
        <authorList>
            <consortium name="DOE Joint Genome Institute"/>
            <person name="Tisserant E."/>
            <person name="Malbreil M."/>
            <person name="Kuo A."/>
            <person name="Kohler A."/>
            <person name="Symeonidi A."/>
            <person name="Balestrini R."/>
            <person name="Charron P."/>
            <person name="Duensing N."/>
            <person name="Frei-dit-Frey N."/>
            <person name="Gianinazzi-Pearson V."/>
            <person name="Gilbert B."/>
            <person name="Handa Y."/>
            <person name="Hijri M."/>
            <person name="Kaul R."/>
            <person name="Kawaguchi M."/>
            <person name="Krajinski F."/>
            <person name="Lammers P."/>
            <person name="Lapierre D."/>
            <person name="Masclaux F.G."/>
            <person name="Murat C."/>
            <person name="Morin E."/>
            <person name="Ndikumana S."/>
            <person name="Pagni M."/>
            <person name="Petitpierre D."/>
            <person name="Requena N."/>
            <person name="Rosikiewicz P."/>
            <person name="Riley R."/>
            <person name="Saito K."/>
            <person name="San Clemente H."/>
            <person name="Shapiro H."/>
            <person name="van Tuinen D."/>
            <person name="Becard G."/>
            <person name="Bonfante P."/>
            <person name="Paszkowski U."/>
            <person name="Shachar-Hill Y."/>
            <person name="Young J.P."/>
            <person name="Sanders I.R."/>
            <person name="Henrissat B."/>
            <person name="Rensing S.A."/>
            <person name="Grigoriev I.V."/>
            <person name="Corradi N."/>
            <person name="Roux C."/>
            <person name="Martin F."/>
        </authorList>
    </citation>
    <scope>NUCLEOTIDE SEQUENCE</scope>
    <source>
        <strain evidence="1">DAOM 197198</strain>
    </source>
</reference>
<sequence length="503" mass="58803">MGQSAESVTYDLFWRYPGSYYIKRASTSKSKVYIKPVIDNLCELSESSDNSSDNFSTISLTEEEIIEPPNGSLQDLMKHFKYKLQDQYYTDNNITIIFINENTIVESLIEWAKNADDKDLLQRPSIDLALEDVTDTGGVFKQVISIFWNKTILHYGQWPQWLNKFHIQYLIDEKIEHEKILKECNPIFYKLVRQLKKKKSNFNDLLHSWMNNCDINIDHIKTLNNNEAASYVAKYEVITIRKNALDDFKLGFNKFNIINELKNYKYHNIVRELYYKITYNIVIDQFDSEYIELQAQSHNKPQYRLLYEEFKELLRSMDEEELNNVMKFAIGSSIIPALPKIKISWVKLNTDEVKLWHNRLPHASTCGNLLTFCENYEISPQGFNTFKEDLRSGFINHEGFSEPVYSRNYNSNFILQNEINNELEFSSSQLNNTATGTLVQPTSNINSGNSVENAIPVDALELSTDSYQNVNSNIPNVRQMVTFRWVNVTNPLERRTRRESAEF</sequence>
<dbReference type="SUPFAM" id="SSF56204">
    <property type="entry name" value="Hect, E3 ligase catalytic domain"/>
    <property type="match status" value="1"/>
</dbReference>
<dbReference type="Gene3D" id="3.30.2410.10">
    <property type="entry name" value="Hect, E3 ligase catalytic domain"/>
    <property type="match status" value="1"/>
</dbReference>
<dbReference type="Pfam" id="PF00632">
    <property type="entry name" value="HECT"/>
    <property type="match status" value="1"/>
</dbReference>
<protein>
    <submittedName>
        <fullName evidence="1">Uncharacterized protein</fullName>
    </submittedName>
</protein>
<dbReference type="InterPro" id="IPR000569">
    <property type="entry name" value="HECT_dom"/>
</dbReference>
<evidence type="ECO:0000313" key="1">
    <source>
        <dbReference type="EMBL" id="ESA09645.1"/>
    </source>
</evidence>
<accession>U9TNE5</accession>
<dbReference type="GO" id="GO:0004842">
    <property type="term" value="F:ubiquitin-protein transferase activity"/>
    <property type="evidence" value="ECO:0007669"/>
    <property type="project" value="InterPro"/>
</dbReference>
<dbReference type="AlphaFoldDB" id="U9TNE5"/>
<dbReference type="VEuPathDB" id="FungiDB:RhiirFUN_010565"/>
<name>U9TNE5_RHIID</name>